<evidence type="ECO:0000259" key="1">
    <source>
        <dbReference type="PROSITE" id="PS50053"/>
    </source>
</evidence>
<dbReference type="InterPro" id="IPR000626">
    <property type="entry name" value="Ubiquitin-like_dom"/>
</dbReference>
<comment type="caution">
    <text evidence="2">The sequence shown here is derived from an EMBL/GenBank/DDBJ whole genome shotgun (WGS) entry which is preliminary data.</text>
</comment>
<dbReference type="Proteomes" id="UP001437256">
    <property type="component" value="Unassembled WGS sequence"/>
</dbReference>
<dbReference type="SUPFAM" id="SSF54236">
    <property type="entry name" value="Ubiquitin-like"/>
    <property type="match status" value="1"/>
</dbReference>
<accession>A0ABR2ZXI2</accession>
<reference evidence="2 3" key="1">
    <citation type="submission" date="2024-05" db="EMBL/GenBank/DDBJ databases">
        <title>A draft genome resource for the thread blight pathogen Marasmius tenuissimus strain MS-2.</title>
        <authorList>
            <person name="Yulfo-Soto G.E."/>
            <person name="Baruah I.K."/>
            <person name="Amoako-Attah I."/>
            <person name="Bukari Y."/>
            <person name="Meinhardt L.W."/>
            <person name="Bailey B.A."/>
            <person name="Cohen S.P."/>
        </authorList>
    </citation>
    <scope>NUCLEOTIDE SEQUENCE [LARGE SCALE GENOMIC DNA]</scope>
    <source>
        <strain evidence="2 3">MS-2</strain>
    </source>
</reference>
<dbReference type="Gene3D" id="3.10.20.90">
    <property type="entry name" value="Phosphatidylinositol 3-kinase Catalytic Subunit, Chain A, domain 1"/>
    <property type="match status" value="1"/>
</dbReference>
<dbReference type="InterPro" id="IPR029071">
    <property type="entry name" value="Ubiquitin-like_domsf"/>
</dbReference>
<dbReference type="PRINTS" id="PR00348">
    <property type="entry name" value="UBIQUITIN"/>
</dbReference>
<protein>
    <recommendedName>
        <fullName evidence="1">Ubiquitin-like domain-containing protein</fullName>
    </recommendedName>
</protein>
<dbReference type="Pfam" id="PF00240">
    <property type="entry name" value="ubiquitin"/>
    <property type="match status" value="1"/>
</dbReference>
<sequence length="451" mass="50799">MPKASTSKKSSLNLLALAPSDGSTRAKLIPRPVSYIDAVNLVRKHFKICRGYDVVLETNELDICDGKMLEITEDVWEVVRDNLGKLYFDERPIDEEIYATVSKNQASTSIAAANSTVQRSRRARTAGSKNAPLEIRVVLKDGQSCTVEAHPSDCVEDIMERLSDPLGSPPWYQLLFHNGKLLEEGRTLSDYDIRLRTDILHLRTRAVGGKPVIYLFSPREIKARVRLGLVREWGFSAIYPVVPLKSLGVAMPGKVHQSLEWNVETRRNGSMLEKTTGLEVAYLFWEAHTCEDPAPSPPLSPRLNEFTGSKFVPTDAQVTPEDSVLLSIQDLPQYLDKALHALSLHTEARTSFITYWLPSFLKHKYIALRFLPQVEYEAAAPLDITPTPDVVTRIFMLFRGVKHEVVADWKEAVERAAEDHAFWRDVVNVDVDTASDESLFRVLEWGGMEVL</sequence>
<organism evidence="2 3">
    <name type="scientific">Marasmius tenuissimus</name>
    <dbReference type="NCBI Taxonomy" id="585030"/>
    <lineage>
        <taxon>Eukaryota</taxon>
        <taxon>Fungi</taxon>
        <taxon>Dikarya</taxon>
        <taxon>Basidiomycota</taxon>
        <taxon>Agaricomycotina</taxon>
        <taxon>Agaricomycetes</taxon>
        <taxon>Agaricomycetidae</taxon>
        <taxon>Agaricales</taxon>
        <taxon>Marasmiineae</taxon>
        <taxon>Marasmiaceae</taxon>
        <taxon>Marasmius</taxon>
    </lineage>
</organism>
<dbReference type="PROSITE" id="PS50053">
    <property type="entry name" value="UBIQUITIN_2"/>
    <property type="match status" value="1"/>
</dbReference>
<evidence type="ECO:0000313" key="3">
    <source>
        <dbReference type="Proteomes" id="UP001437256"/>
    </source>
</evidence>
<dbReference type="SMART" id="SM00213">
    <property type="entry name" value="UBQ"/>
    <property type="match status" value="1"/>
</dbReference>
<dbReference type="InterPro" id="IPR019956">
    <property type="entry name" value="Ubiquitin_dom"/>
</dbReference>
<gene>
    <name evidence="2" type="ORF">AAF712_007277</name>
</gene>
<name>A0ABR2ZXI2_9AGAR</name>
<feature type="domain" description="Ubiquitin-like" evidence="1">
    <location>
        <begin position="133"/>
        <end position="208"/>
    </location>
</feature>
<dbReference type="EMBL" id="JBBXMP010000043">
    <property type="protein sequence ID" value="KAL0065789.1"/>
    <property type="molecule type" value="Genomic_DNA"/>
</dbReference>
<keyword evidence="3" id="KW-1185">Reference proteome</keyword>
<proteinExistence type="predicted"/>
<evidence type="ECO:0000313" key="2">
    <source>
        <dbReference type="EMBL" id="KAL0065789.1"/>
    </source>
</evidence>